<protein>
    <submittedName>
        <fullName evidence="2">Uncharacterized protein</fullName>
    </submittedName>
</protein>
<keyword evidence="3" id="KW-1185">Reference proteome</keyword>
<dbReference type="AlphaFoldDB" id="A0A0U1DP13"/>
<reference evidence="3" key="1">
    <citation type="submission" date="2015-03" db="EMBL/GenBank/DDBJ databases">
        <authorList>
            <person name="Urmite Genomes"/>
        </authorList>
    </citation>
    <scope>NUCLEOTIDE SEQUENCE [LARGE SCALE GENOMIC DNA]</scope>
    <source>
        <strain evidence="3">CSUR P1344</strain>
    </source>
</reference>
<organism evidence="2 3">
    <name type="scientific">Mycobacterium europaeum</name>
    <dbReference type="NCBI Taxonomy" id="761804"/>
    <lineage>
        <taxon>Bacteria</taxon>
        <taxon>Bacillati</taxon>
        <taxon>Actinomycetota</taxon>
        <taxon>Actinomycetes</taxon>
        <taxon>Mycobacteriales</taxon>
        <taxon>Mycobacteriaceae</taxon>
        <taxon>Mycobacterium</taxon>
        <taxon>Mycobacterium simiae complex</taxon>
    </lineage>
</organism>
<evidence type="ECO:0000313" key="2">
    <source>
        <dbReference type="EMBL" id="CQD20066.1"/>
    </source>
</evidence>
<proteinExistence type="predicted"/>
<evidence type="ECO:0000256" key="1">
    <source>
        <dbReference type="SAM" id="MobiDB-lite"/>
    </source>
</evidence>
<evidence type="ECO:0000313" key="3">
    <source>
        <dbReference type="Proteomes" id="UP000199601"/>
    </source>
</evidence>
<gene>
    <name evidence="2" type="ORF">BN000_04747</name>
</gene>
<feature type="region of interest" description="Disordered" evidence="1">
    <location>
        <begin position="106"/>
        <end position="157"/>
    </location>
</feature>
<dbReference type="EMBL" id="CTEC01000002">
    <property type="protein sequence ID" value="CQD20066.1"/>
    <property type="molecule type" value="Genomic_DNA"/>
</dbReference>
<sequence>MARPALARRGSHGSTFRRCTHVSAGGSSTAYGHRSVAGRTRCLTGFVTQSVSACDPAIACGKLQSVPAVSPRVRAVIPYSANKAGVVTHNGVVMTTMAATAALVRPPTMSTPPMSASRAEFSGRPHRTAGSRRSRGIGTRQHNQPLGRIRRRDAPPAYGMRNMLPANLSDDGFVDAEGDSTDSVGDIVNVRRAADALLGHAAGFDSPLAG</sequence>
<name>A0A0U1DP13_9MYCO</name>
<feature type="compositionally biased region" description="Low complexity" evidence="1">
    <location>
        <begin position="106"/>
        <end position="115"/>
    </location>
</feature>
<accession>A0A0U1DP13</accession>
<dbReference type="Proteomes" id="UP000199601">
    <property type="component" value="Unassembled WGS sequence"/>
</dbReference>
<feature type="compositionally biased region" description="Basic residues" evidence="1">
    <location>
        <begin position="124"/>
        <end position="135"/>
    </location>
</feature>